<gene>
    <name evidence="1" type="ORF">SAE01_19980</name>
</gene>
<reference evidence="1 2" key="1">
    <citation type="submission" date="2019-07" db="EMBL/GenBank/DDBJ databases">
        <title>Whole genome shotgun sequence of Segetibacter aerophilus NBRC 106135.</title>
        <authorList>
            <person name="Hosoyama A."/>
            <person name="Uohara A."/>
            <person name="Ohji S."/>
            <person name="Ichikawa N."/>
        </authorList>
    </citation>
    <scope>NUCLEOTIDE SEQUENCE [LARGE SCALE GENOMIC DNA]</scope>
    <source>
        <strain evidence="1 2">NBRC 106135</strain>
    </source>
</reference>
<name>A0A512BC37_9BACT</name>
<keyword evidence="2" id="KW-1185">Reference proteome</keyword>
<organism evidence="1 2">
    <name type="scientific">Segetibacter aerophilus</name>
    <dbReference type="NCBI Taxonomy" id="670293"/>
    <lineage>
        <taxon>Bacteria</taxon>
        <taxon>Pseudomonadati</taxon>
        <taxon>Bacteroidota</taxon>
        <taxon>Chitinophagia</taxon>
        <taxon>Chitinophagales</taxon>
        <taxon>Chitinophagaceae</taxon>
        <taxon>Segetibacter</taxon>
    </lineage>
</organism>
<evidence type="ECO:0000313" key="2">
    <source>
        <dbReference type="Proteomes" id="UP000321513"/>
    </source>
</evidence>
<proteinExistence type="predicted"/>
<dbReference type="AlphaFoldDB" id="A0A512BC37"/>
<dbReference type="EMBL" id="BJYT01000006">
    <property type="protein sequence ID" value="GEO09502.1"/>
    <property type="molecule type" value="Genomic_DNA"/>
</dbReference>
<accession>A0A512BC37</accession>
<sequence length="73" mass="8113">MGLKYFLSKKGGKAHSLGCSPYTNYKKTPIRYLVKAAGEDLIISNSFHVRSKHIKSIPIVLNLLSIYLSSFAP</sequence>
<protein>
    <submittedName>
        <fullName evidence="1">Uncharacterized protein</fullName>
    </submittedName>
</protein>
<comment type="caution">
    <text evidence="1">The sequence shown here is derived from an EMBL/GenBank/DDBJ whole genome shotgun (WGS) entry which is preliminary data.</text>
</comment>
<dbReference type="Proteomes" id="UP000321513">
    <property type="component" value="Unassembled WGS sequence"/>
</dbReference>
<evidence type="ECO:0000313" key="1">
    <source>
        <dbReference type="EMBL" id="GEO09502.1"/>
    </source>
</evidence>